<dbReference type="Pfam" id="PF00612">
    <property type="entry name" value="IQ"/>
    <property type="match status" value="2"/>
</dbReference>
<reference evidence="6 7" key="1">
    <citation type="journal article" date="2014" name="Genome Biol. Evol.">
        <title>The secreted proteins of Achlya hypogyna and Thraustotheca clavata identify the ancestral oomycete secretome and reveal gene acquisitions by horizontal gene transfer.</title>
        <authorList>
            <person name="Misner I."/>
            <person name="Blouin N."/>
            <person name="Leonard G."/>
            <person name="Richards T.A."/>
            <person name="Lane C.E."/>
        </authorList>
    </citation>
    <scope>NUCLEOTIDE SEQUENCE [LARGE SCALE GENOMIC DNA]</scope>
    <source>
        <strain evidence="6 7">ATCC 48635</strain>
    </source>
</reference>
<dbReference type="Gene3D" id="1.20.5.190">
    <property type="match status" value="1"/>
</dbReference>
<dbReference type="GO" id="GO:0005516">
    <property type="term" value="F:calmodulin binding"/>
    <property type="evidence" value="ECO:0007669"/>
    <property type="project" value="UniProtKB-KW"/>
</dbReference>
<dbReference type="InterPro" id="IPR000048">
    <property type="entry name" value="IQ_motif_EF-hand-BS"/>
</dbReference>
<comment type="subcellular location">
    <subcellularLocation>
        <location evidence="1">Cytoplasm</location>
    </subcellularLocation>
</comment>
<dbReference type="OrthoDB" id="190375at2759"/>
<dbReference type="GO" id="GO:0000278">
    <property type="term" value="P:mitotic cell cycle"/>
    <property type="evidence" value="ECO:0007669"/>
    <property type="project" value="TreeGrafter"/>
</dbReference>
<name>A0A1V9YC03_ACHHY</name>
<keyword evidence="2" id="KW-0963">Cytoplasm</keyword>
<evidence type="ECO:0000256" key="1">
    <source>
        <dbReference type="ARBA" id="ARBA00004496"/>
    </source>
</evidence>
<evidence type="ECO:0000313" key="7">
    <source>
        <dbReference type="Proteomes" id="UP000243579"/>
    </source>
</evidence>
<dbReference type="AlphaFoldDB" id="A0A1V9YC03"/>
<evidence type="ECO:0000313" key="6">
    <source>
        <dbReference type="EMBL" id="OQR83260.1"/>
    </source>
</evidence>
<keyword evidence="7" id="KW-1185">Reference proteome</keyword>
<dbReference type="EMBL" id="JNBR01002249">
    <property type="protein sequence ID" value="OQR83260.1"/>
    <property type="molecule type" value="Genomic_DNA"/>
</dbReference>
<dbReference type="STRING" id="1202772.A0A1V9YC03"/>
<gene>
    <name evidence="6" type="ORF">ACHHYP_14897</name>
</gene>
<dbReference type="GO" id="GO:0051295">
    <property type="term" value="P:establishment of meiotic spindle localization"/>
    <property type="evidence" value="ECO:0007669"/>
    <property type="project" value="TreeGrafter"/>
</dbReference>
<dbReference type="GO" id="GO:0005737">
    <property type="term" value="C:cytoplasm"/>
    <property type="evidence" value="ECO:0007669"/>
    <property type="project" value="UniProtKB-SubCell"/>
</dbReference>
<proteinExistence type="predicted"/>
<evidence type="ECO:0000256" key="3">
    <source>
        <dbReference type="ARBA" id="ARBA00022737"/>
    </source>
</evidence>
<sequence length="661" mass="77568">MAGPTTRFSYHLPLVYGAAARSIPTPTEQQNRLQALWVAEAGRDSDERVESSTAASLPRKLHSKAAIYLAENRRIDQLRRQKLPQLKKYVSSHRQAHPFPTGRRKSRHESWTTCLHSSIGTARYYAPTLRNSPCASQSAKIVQKAWRRYSQKQFWATYFSYVRASVQIQRTMRGVLARKLVRVWYLSQLRFVSKIQATYRSFLYQRVLATKFRWEHYNATVIQRYTRGCFGRRRAITVRRHIAALHIQMLWRGVVSRRRSDRLWLARKATVVQKHMRRFLAQRQTQAQRAAFHTAAAQIQRIFRGMRARMRIDEMLYDRETQNRKLVMDVLDAELLWYKEHVEKLQRRVDKSKLEAIVLQMEAEHRRTHIRVNDLECIYLDMQEQRIKMSPRAITDGWLYEMDAKIKAQRALITAAKLDAVFGHGYRYRLSVDKLFTLRRWRDDAIARRDELERWRVEEFLDYWERDMHHQAVLRARQRQQNIAHERRKWKVKQYTKEGKVLLAPPSRPSHVFCIGTSNLLAFAKQYQAEKSAVTTLTEQVALVSSAAQVEQATAMLRPLLDTFTHTYNGVHRALKQAPKPIQASQTLEPHPTTDAALERRETARTEAPLKRSPKKKTQRKATKDASVPWALLDQLAAERRKLQTEKALYAAFQKRAPPQS</sequence>
<organism evidence="6 7">
    <name type="scientific">Achlya hypogyna</name>
    <name type="common">Oomycete</name>
    <name type="synonym">Protoachlya hypogyna</name>
    <dbReference type="NCBI Taxonomy" id="1202772"/>
    <lineage>
        <taxon>Eukaryota</taxon>
        <taxon>Sar</taxon>
        <taxon>Stramenopiles</taxon>
        <taxon>Oomycota</taxon>
        <taxon>Saprolegniomycetes</taxon>
        <taxon>Saprolegniales</taxon>
        <taxon>Achlyaceae</taxon>
        <taxon>Achlya</taxon>
    </lineage>
</organism>
<comment type="caution">
    <text evidence="6">The sequence shown here is derived from an EMBL/GenBank/DDBJ whole genome shotgun (WGS) entry which is preliminary data.</text>
</comment>
<evidence type="ECO:0000256" key="5">
    <source>
        <dbReference type="SAM" id="MobiDB-lite"/>
    </source>
</evidence>
<dbReference type="PANTHER" id="PTHR22706">
    <property type="entry name" value="ASSEMBLY FACTOR FOR SPINDLE MICROTUBULES"/>
    <property type="match status" value="1"/>
</dbReference>
<dbReference type="GO" id="GO:0007051">
    <property type="term" value="P:spindle organization"/>
    <property type="evidence" value="ECO:0007669"/>
    <property type="project" value="TreeGrafter"/>
</dbReference>
<dbReference type="PANTHER" id="PTHR22706:SF1">
    <property type="entry name" value="ASSEMBLY FACTOR FOR SPINDLE MICROTUBULES"/>
    <property type="match status" value="1"/>
</dbReference>
<feature type="compositionally biased region" description="Basic and acidic residues" evidence="5">
    <location>
        <begin position="600"/>
        <end position="610"/>
    </location>
</feature>
<dbReference type="PROSITE" id="PS50096">
    <property type="entry name" value="IQ"/>
    <property type="match status" value="3"/>
</dbReference>
<dbReference type="GO" id="GO:0000922">
    <property type="term" value="C:spindle pole"/>
    <property type="evidence" value="ECO:0007669"/>
    <property type="project" value="TreeGrafter"/>
</dbReference>
<dbReference type="InterPro" id="IPR051185">
    <property type="entry name" value="ASPM"/>
</dbReference>
<keyword evidence="4" id="KW-0112">Calmodulin-binding</keyword>
<feature type="compositionally biased region" description="Basic residues" evidence="5">
    <location>
        <begin position="612"/>
        <end position="621"/>
    </location>
</feature>
<evidence type="ECO:0000256" key="4">
    <source>
        <dbReference type="ARBA" id="ARBA00022860"/>
    </source>
</evidence>
<protein>
    <submittedName>
        <fullName evidence="6">Uncharacterized protein</fullName>
    </submittedName>
</protein>
<accession>A0A1V9YC03</accession>
<feature type="region of interest" description="Disordered" evidence="5">
    <location>
        <begin position="600"/>
        <end position="630"/>
    </location>
</feature>
<dbReference type="Proteomes" id="UP000243579">
    <property type="component" value="Unassembled WGS sequence"/>
</dbReference>
<evidence type="ECO:0000256" key="2">
    <source>
        <dbReference type="ARBA" id="ARBA00022490"/>
    </source>
</evidence>
<dbReference type="SMART" id="SM00015">
    <property type="entry name" value="IQ"/>
    <property type="match status" value="6"/>
</dbReference>
<keyword evidence="3" id="KW-0677">Repeat</keyword>